<protein>
    <recommendedName>
        <fullName evidence="4">SXP/RAL-2 family protein Ani s 5-like cation-binding domain-containing protein</fullName>
    </recommendedName>
</protein>
<dbReference type="EMBL" id="LIAE01009215">
    <property type="protein sequence ID" value="PAV70708.1"/>
    <property type="molecule type" value="Genomic_DNA"/>
</dbReference>
<accession>A0A2A2K9V9</accession>
<reference evidence="2 3" key="1">
    <citation type="journal article" date="2017" name="Curr. Biol.">
        <title>Genome architecture and evolution of a unichromosomal asexual nematode.</title>
        <authorList>
            <person name="Fradin H."/>
            <person name="Zegar C."/>
            <person name="Gutwein M."/>
            <person name="Lucas J."/>
            <person name="Kovtun M."/>
            <person name="Corcoran D."/>
            <person name="Baugh L.R."/>
            <person name="Kiontke K."/>
            <person name="Gunsalus K."/>
            <person name="Fitch D.H."/>
            <person name="Piano F."/>
        </authorList>
    </citation>
    <scope>NUCLEOTIDE SEQUENCE [LARGE SCALE GENOMIC DNA]</scope>
    <source>
        <strain evidence="2">PF1309</strain>
    </source>
</reference>
<evidence type="ECO:0008006" key="4">
    <source>
        <dbReference type="Google" id="ProtNLM"/>
    </source>
</evidence>
<keyword evidence="3" id="KW-1185">Reference proteome</keyword>
<dbReference type="AlphaFoldDB" id="A0A2A2K9V9"/>
<proteinExistence type="predicted"/>
<dbReference type="Proteomes" id="UP000218231">
    <property type="component" value="Unassembled WGS sequence"/>
</dbReference>
<evidence type="ECO:0000313" key="3">
    <source>
        <dbReference type="Proteomes" id="UP000218231"/>
    </source>
</evidence>
<name>A0A2A2K9V9_9BILA</name>
<feature type="chain" id="PRO_5013104514" description="SXP/RAL-2 family protein Ani s 5-like cation-binding domain-containing protein" evidence="1">
    <location>
        <begin position="18"/>
        <end position="196"/>
    </location>
</feature>
<sequence>MSFPLLLLTSVIPPSFGYLPFSFHNIPAAPPAINIPSPYMQQIPSHYIQQIPIPYNQIYGGSPSPSYPYPQPAPQGKPCPLTPFATFLTEEQQETLHELVTEARRTGADEPTVKQHIYRYLTEILSPQRFAEFQDAEAEFEMQRRGKRNSVEGEKPLPVKVYDLVDQYINSDNGYATLYEESSKKNIRERPHNIMI</sequence>
<evidence type="ECO:0000313" key="2">
    <source>
        <dbReference type="EMBL" id="PAV70708.1"/>
    </source>
</evidence>
<dbReference type="OrthoDB" id="5874942at2759"/>
<organism evidence="2 3">
    <name type="scientific">Diploscapter pachys</name>
    <dbReference type="NCBI Taxonomy" id="2018661"/>
    <lineage>
        <taxon>Eukaryota</taxon>
        <taxon>Metazoa</taxon>
        <taxon>Ecdysozoa</taxon>
        <taxon>Nematoda</taxon>
        <taxon>Chromadorea</taxon>
        <taxon>Rhabditida</taxon>
        <taxon>Rhabditina</taxon>
        <taxon>Rhabditomorpha</taxon>
        <taxon>Rhabditoidea</taxon>
        <taxon>Rhabditidae</taxon>
        <taxon>Diploscapter</taxon>
    </lineage>
</organism>
<keyword evidence="1" id="KW-0732">Signal</keyword>
<feature type="signal peptide" evidence="1">
    <location>
        <begin position="1"/>
        <end position="17"/>
    </location>
</feature>
<gene>
    <name evidence="2" type="ORF">WR25_05345</name>
</gene>
<evidence type="ECO:0000256" key="1">
    <source>
        <dbReference type="SAM" id="SignalP"/>
    </source>
</evidence>
<comment type="caution">
    <text evidence="2">The sequence shown here is derived from an EMBL/GenBank/DDBJ whole genome shotgun (WGS) entry which is preliminary data.</text>
</comment>